<organism evidence="1 2">
    <name type="scientific">Rhodococcus wratislaviensis</name>
    <name type="common">Tsukamurella wratislaviensis</name>
    <dbReference type="NCBI Taxonomy" id="44752"/>
    <lineage>
        <taxon>Bacteria</taxon>
        <taxon>Bacillati</taxon>
        <taxon>Actinomycetota</taxon>
        <taxon>Actinomycetes</taxon>
        <taxon>Mycobacteriales</taxon>
        <taxon>Nocardiaceae</taxon>
        <taxon>Rhodococcus</taxon>
    </lineage>
</organism>
<dbReference type="EMBL" id="BHYM01000003">
    <property type="protein sequence ID" value="GCE36668.1"/>
    <property type="molecule type" value="Genomic_DNA"/>
</dbReference>
<proteinExistence type="predicted"/>
<dbReference type="AlphaFoldDB" id="A0A402BZA0"/>
<dbReference type="Proteomes" id="UP000287519">
    <property type="component" value="Unassembled WGS sequence"/>
</dbReference>
<accession>A0A402BZA0</accession>
<name>A0A402BZA0_RHOWR</name>
<gene>
    <name evidence="1" type="ORF">Rhow_003272</name>
</gene>
<evidence type="ECO:0000313" key="2">
    <source>
        <dbReference type="Proteomes" id="UP000287519"/>
    </source>
</evidence>
<reference evidence="1 2" key="1">
    <citation type="submission" date="2018-11" db="EMBL/GenBank/DDBJ databases">
        <title>Microbial catabolism of amino acid.</title>
        <authorList>
            <person name="Hibi M."/>
            <person name="Ogawa J."/>
        </authorList>
    </citation>
    <scope>NUCLEOTIDE SEQUENCE [LARGE SCALE GENOMIC DNA]</scope>
    <source>
        <strain evidence="1 2">C31-06</strain>
    </source>
</reference>
<evidence type="ECO:0000313" key="1">
    <source>
        <dbReference type="EMBL" id="GCE36668.1"/>
    </source>
</evidence>
<keyword evidence="2" id="KW-1185">Reference proteome</keyword>
<comment type="caution">
    <text evidence="1">The sequence shown here is derived from an EMBL/GenBank/DDBJ whole genome shotgun (WGS) entry which is preliminary data.</text>
</comment>
<sequence length="48" mass="5296">MQCPDRHRGTFQTGVGAGVPAARFWRCAARHSYTSIGGKRYYSVSHPA</sequence>
<protein>
    <submittedName>
        <fullName evidence="1">Uncharacterized protein</fullName>
    </submittedName>
</protein>